<dbReference type="InterPro" id="IPR057336">
    <property type="entry name" value="GerAC_N"/>
</dbReference>
<organism evidence="10 11">
    <name type="scientific">Collibacillus ludicampi</name>
    <dbReference type="NCBI Taxonomy" id="2771369"/>
    <lineage>
        <taxon>Bacteria</taxon>
        <taxon>Bacillati</taxon>
        <taxon>Bacillota</taxon>
        <taxon>Bacilli</taxon>
        <taxon>Bacillales</taxon>
        <taxon>Alicyclobacillaceae</taxon>
        <taxon>Collibacillus</taxon>
    </lineage>
</organism>
<dbReference type="PROSITE" id="PS51257">
    <property type="entry name" value="PROKAR_LIPOPROTEIN"/>
    <property type="match status" value="1"/>
</dbReference>
<keyword evidence="3" id="KW-0309">Germination</keyword>
<dbReference type="InterPro" id="IPR008844">
    <property type="entry name" value="Spore_GerAC-like"/>
</dbReference>
<keyword evidence="11" id="KW-1185">Reference proteome</keyword>
<evidence type="ECO:0000256" key="6">
    <source>
        <dbReference type="ARBA" id="ARBA00023139"/>
    </source>
</evidence>
<dbReference type="Gene3D" id="3.30.300.210">
    <property type="entry name" value="Nutrient germinant receptor protein C, domain 3"/>
    <property type="match status" value="1"/>
</dbReference>
<dbReference type="Proteomes" id="UP001057291">
    <property type="component" value="Unassembled WGS sequence"/>
</dbReference>
<evidence type="ECO:0000256" key="3">
    <source>
        <dbReference type="ARBA" id="ARBA00022544"/>
    </source>
</evidence>
<reference evidence="10" key="1">
    <citation type="journal article" date="2023" name="Int. J. Syst. Evol. Microbiol.">
        <title>Collibacillus ludicampi gen. nov., sp. nov., a new soil bacterium of the family Alicyclobacillaceae.</title>
        <authorList>
            <person name="Jojima T."/>
            <person name="Ioku Y."/>
            <person name="Fukuta Y."/>
            <person name="Shirasaka N."/>
            <person name="Matsumura Y."/>
            <person name="Mori M."/>
        </authorList>
    </citation>
    <scope>NUCLEOTIDE SEQUENCE</scope>
    <source>
        <strain evidence="10">TP075</strain>
    </source>
</reference>
<proteinExistence type="inferred from homology"/>
<dbReference type="InterPro" id="IPR046953">
    <property type="entry name" value="Spore_GerAC-like_C"/>
</dbReference>
<dbReference type="NCBIfam" id="TIGR02887">
    <property type="entry name" value="spore_ger_x_C"/>
    <property type="match status" value="1"/>
</dbReference>
<feature type="domain" description="Spore germination GerAC-like C-terminal" evidence="8">
    <location>
        <begin position="216"/>
        <end position="380"/>
    </location>
</feature>
<dbReference type="InterPro" id="IPR038501">
    <property type="entry name" value="Spore_GerAC_C_sf"/>
</dbReference>
<dbReference type="Pfam" id="PF25198">
    <property type="entry name" value="Spore_GerAC_N"/>
    <property type="match status" value="1"/>
</dbReference>
<keyword evidence="7" id="KW-0449">Lipoprotein</keyword>
<comment type="similarity">
    <text evidence="2">Belongs to the GerABKC lipoprotein family.</text>
</comment>
<keyword evidence="4" id="KW-0732">Signal</keyword>
<protein>
    <submittedName>
        <fullName evidence="10">Spore germination protein YfkR</fullName>
    </submittedName>
</protein>
<evidence type="ECO:0000259" key="9">
    <source>
        <dbReference type="Pfam" id="PF25198"/>
    </source>
</evidence>
<dbReference type="PANTHER" id="PTHR35789:SF1">
    <property type="entry name" value="SPORE GERMINATION PROTEIN B3"/>
    <property type="match status" value="1"/>
</dbReference>
<evidence type="ECO:0000256" key="2">
    <source>
        <dbReference type="ARBA" id="ARBA00007886"/>
    </source>
</evidence>
<keyword evidence="5" id="KW-0472">Membrane</keyword>
<comment type="caution">
    <text evidence="10">The sequence shown here is derived from an EMBL/GenBank/DDBJ whole genome shotgun (WGS) entry which is preliminary data.</text>
</comment>
<evidence type="ECO:0000256" key="4">
    <source>
        <dbReference type="ARBA" id="ARBA00022729"/>
    </source>
</evidence>
<feature type="domain" description="Spore germination protein N-terminal" evidence="9">
    <location>
        <begin position="21"/>
        <end position="196"/>
    </location>
</feature>
<evidence type="ECO:0000259" key="8">
    <source>
        <dbReference type="Pfam" id="PF05504"/>
    </source>
</evidence>
<keyword evidence="6" id="KW-0564">Palmitate</keyword>
<dbReference type="AlphaFoldDB" id="A0AAV4LHG9"/>
<name>A0AAV4LHG9_9BACL</name>
<dbReference type="GO" id="GO:0009847">
    <property type="term" value="P:spore germination"/>
    <property type="evidence" value="ECO:0007669"/>
    <property type="project" value="InterPro"/>
</dbReference>
<dbReference type="Pfam" id="PF05504">
    <property type="entry name" value="Spore_GerAC"/>
    <property type="match status" value="1"/>
</dbReference>
<evidence type="ECO:0000313" key="10">
    <source>
        <dbReference type="EMBL" id="GIM47134.1"/>
    </source>
</evidence>
<dbReference type="RefSeq" id="WP_282200154.1">
    <property type="nucleotide sequence ID" value="NZ_BOQE01000001.1"/>
</dbReference>
<gene>
    <name evidence="10" type="primary">yfkR</name>
    <name evidence="10" type="ORF">DNHGIG_26830</name>
</gene>
<dbReference type="Gene3D" id="6.20.190.10">
    <property type="entry name" value="Nutrient germinant receptor protein C, domain 1"/>
    <property type="match status" value="1"/>
</dbReference>
<dbReference type="GO" id="GO:0016020">
    <property type="term" value="C:membrane"/>
    <property type="evidence" value="ECO:0007669"/>
    <property type="project" value="UniProtKB-SubCell"/>
</dbReference>
<accession>A0AAV4LHG9</accession>
<dbReference type="EMBL" id="BOQE01000001">
    <property type="protein sequence ID" value="GIM47134.1"/>
    <property type="molecule type" value="Genomic_DNA"/>
</dbReference>
<comment type="subcellular location">
    <subcellularLocation>
        <location evidence="1">Membrane</location>
        <topology evidence="1">Lipid-anchor</topology>
    </subcellularLocation>
</comment>
<sequence length="396" mass="44918">MTRWRLIGLILISLSLTGCWDRIETSDLALVMATAIDEGADGRVEVSTQLALPAKMGGLTGQGGAASGVGKDAFTVVSAQGRDIVDANQKMQKKLSRRLFQSHRRVIIFGERLARKGVKEVLDGLTRDPENRLRTFVLVAKGIEGKELLKVSYPFEFVPSEAIREMERSNVGLNVTLRDFLIMNETGSDSYMGVIEDQEKEKTNHSTGDKKYFRVNGSALFHDQKLVDFLSDEETRGLKAITGRYKHGFITLSFPGGTENVTISVLSMKTKLEPVIRGDRLVMRVRVKSEGDIHENDTRYDMADPKVIKIVEQMVEKEIEQRFMRTVRHVQNKHLDVLGFGEAIHRKDPERWKSLKKDWNQRFSQMEVKIDVSSKIWRTGQSGPPVHYKKQEVNKK</sequence>
<evidence type="ECO:0000313" key="11">
    <source>
        <dbReference type="Proteomes" id="UP001057291"/>
    </source>
</evidence>
<dbReference type="PANTHER" id="PTHR35789">
    <property type="entry name" value="SPORE GERMINATION PROTEIN B3"/>
    <property type="match status" value="1"/>
</dbReference>
<evidence type="ECO:0000256" key="5">
    <source>
        <dbReference type="ARBA" id="ARBA00023136"/>
    </source>
</evidence>
<evidence type="ECO:0000256" key="1">
    <source>
        <dbReference type="ARBA" id="ARBA00004635"/>
    </source>
</evidence>
<evidence type="ECO:0000256" key="7">
    <source>
        <dbReference type="ARBA" id="ARBA00023288"/>
    </source>
</evidence>